<gene>
    <name evidence="1" type="ORF">RE6C_04137</name>
</gene>
<dbReference type="EMBL" id="ANMO01000192">
    <property type="protein sequence ID" value="EMB15155.1"/>
    <property type="molecule type" value="Genomic_DNA"/>
</dbReference>
<proteinExistence type="predicted"/>
<dbReference type="AlphaFoldDB" id="M2ADJ2"/>
<dbReference type="Proteomes" id="UP000011529">
    <property type="component" value="Unassembled WGS sequence"/>
</dbReference>
<dbReference type="PATRIC" id="fig|1263867.3.peg.4432"/>
<evidence type="ECO:0008006" key="3">
    <source>
        <dbReference type="Google" id="ProtNLM"/>
    </source>
</evidence>
<accession>M2ADJ2</accession>
<name>M2ADJ2_9BACT</name>
<comment type="caution">
    <text evidence="1">The sequence shown here is derived from an EMBL/GenBank/DDBJ whole genome shotgun (WGS) entry which is preliminary data.</text>
</comment>
<keyword evidence="2" id="KW-1185">Reference proteome</keyword>
<evidence type="ECO:0000313" key="1">
    <source>
        <dbReference type="EMBL" id="EMB15155.1"/>
    </source>
</evidence>
<protein>
    <recommendedName>
        <fullName evidence="3">1,4-alpha-glucan branching enzyme</fullName>
    </recommendedName>
</protein>
<sequence>MRRTVGTPVALCRLANPAPTQRWHDGCFHPGAVNVSWSRKLNCNFRSTQQTTRVKPTTIEQDSIGSPKQCPRKTMANTTTDHDTIRNWVHERGGVPATVESTADSDEGIGILRIDFPHGGRNDSLSTISWENFFDKFEESNLAFLHEDKTAGGELSRFCKFIDREKE</sequence>
<evidence type="ECO:0000313" key="2">
    <source>
        <dbReference type="Proteomes" id="UP000011529"/>
    </source>
</evidence>
<reference evidence="1" key="2">
    <citation type="journal article" date="2013" name="Mar. Genomics">
        <title>Expression of sulfatases in Rhodopirellula baltica and the diversity of sulfatases in the genus Rhodopirellula.</title>
        <authorList>
            <person name="Wegner C.E."/>
            <person name="Richter-Heitmann T."/>
            <person name="Klindworth A."/>
            <person name="Klockow C."/>
            <person name="Richter M."/>
            <person name="Achstetter T."/>
            <person name="Glockner F.O."/>
            <person name="Harder J."/>
        </authorList>
    </citation>
    <scope>NUCLEOTIDE SEQUENCE [LARGE SCALE GENOMIC DNA]</scope>
    <source>
        <strain evidence="1">6C</strain>
    </source>
</reference>
<organism evidence="1 2">
    <name type="scientific">Rhodopirellula europaea 6C</name>
    <dbReference type="NCBI Taxonomy" id="1263867"/>
    <lineage>
        <taxon>Bacteria</taxon>
        <taxon>Pseudomonadati</taxon>
        <taxon>Planctomycetota</taxon>
        <taxon>Planctomycetia</taxon>
        <taxon>Pirellulales</taxon>
        <taxon>Pirellulaceae</taxon>
        <taxon>Rhodopirellula</taxon>
    </lineage>
</organism>
<reference evidence="1" key="1">
    <citation type="submission" date="2012-11" db="EMBL/GenBank/DDBJ databases">
        <title>Permanent draft genomes of Rhodopirellula europaea strain SH398 and 6C.</title>
        <authorList>
            <person name="Richter M."/>
            <person name="Richter-Heitmann T."/>
            <person name="Frank C."/>
            <person name="Harder J."/>
            <person name="Glockner F.O."/>
        </authorList>
    </citation>
    <scope>NUCLEOTIDE SEQUENCE</scope>
    <source>
        <strain evidence="1">6C</strain>
    </source>
</reference>